<dbReference type="PANTHER" id="PTHR14021:SF15">
    <property type="entry name" value="IRON-SULFUR CLUSTER CO-CHAPERONE PROTEIN HSCB"/>
    <property type="match status" value="1"/>
</dbReference>
<dbReference type="SMART" id="SM00271">
    <property type="entry name" value="DnaJ"/>
    <property type="match status" value="1"/>
</dbReference>
<comment type="subunit">
    <text evidence="4">Interacts with HscA and stimulates its ATPase activity.</text>
</comment>
<dbReference type="PROSITE" id="PS50076">
    <property type="entry name" value="DNAJ_2"/>
    <property type="match status" value="1"/>
</dbReference>
<evidence type="ECO:0000256" key="1">
    <source>
        <dbReference type="ARBA" id="ARBA00010476"/>
    </source>
</evidence>
<evidence type="ECO:0000313" key="7">
    <source>
        <dbReference type="Proteomes" id="UP000292039"/>
    </source>
</evidence>
<dbReference type="SUPFAM" id="SSF46565">
    <property type="entry name" value="Chaperone J-domain"/>
    <property type="match status" value="1"/>
</dbReference>
<proteinExistence type="inferred from homology"/>
<dbReference type="GO" id="GO:0051259">
    <property type="term" value="P:protein complex oligomerization"/>
    <property type="evidence" value="ECO:0007669"/>
    <property type="project" value="InterPro"/>
</dbReference>
<dbReference type="GO" id="GO:0051087">
    <property type="term" value="F:protein-folding chaperone binding"/>
    <property type="evidence" value="ECO:0007669"/>
    <property type="project" value="InterPro"/>
</dbReference>
<evidence type="ECO:0000259" key="5">
    <source>
        <dbReference type="PROSITE" id="PS50076"/>
    </source>
</evidence>
<dbReference type="InterPro" id="IPR001623">
    <property type="entry name" value="DnaJ_domain"/>
</dbReference>
<dbReference type="GO" id="GO:0006457">
    <property type="term" value="P:protein folding"/>
    <property type="evidence" value="ECO:0007669"/>
    <property type="project" value="UniProtKB-UniRule"/>
</dbReference>
<dbReference type="AlphaFoldDB" id="A0A4Q7MQV7"/>
<comment type="caution">
    <text evidence="6">The sequence shown here is derived from an EMBL/GenBank/DDBJ whole genome shotgun (WGS) entry which is preliminary data.</text>
</comment>
<dbReference type="Proteomes" id="UP000292039">
    <property type="component" value="Unassembled WGS sequence"/>
</dbReference>
<sequence length="176" mass="19751">MTLTADNDHFGLFGLPRRYEIDLAALEKAWLAVSSQVHPDRYATATPAAKRVAMQWAARANEAYRVLRNPLARARYLCESQGVDLQVETNTAMSPAFLMQQLEWREQLDDARQGKDAAALEALAQELAQARDAAQVRLTVLLDQQNDVAAAAKAVREWMFLEKLEQEVESVRHDSA</sequence>
<dbReference type="InterPro" id="IPR036869">
    <property type="entry name" value="J_dom_sf"/>
</dbReference>
<dbReference type="EMBL" id="SGWZ01000002">
    <property type="protein sequence ID" value="RZS70161.1"/>
    <property type="molecule type" value="Genomic_DNA"/>
</dbReference>
<dbReference type="CDD" id="cd06257">
    <property type="entry name" value="DnaJ"/>
    <property type="match status" value="1"/>
</dbReference>
<dbReference type="InterPro" id="IPR036386">
    <property type="entry name" value="HscB_C_sf"/>
</dbReference>
<dbReference type="InterPro" id="IPR009073">
    <property type="entry name" value="HscB_oligo_C"/>
</dbReference>
<evidence type="ECO:0000313" key="6">
    <source>
        <dbReference type="EMBL" id="RZS70161.1"/>
    </source>
</evidence>
<dbReference type="InterPro" id="IPR004640">
    <property type="entry name" value="HscB"/>
</dbReference>
<comment type="similarity">
    <text evidence="1 4">Belongs to the HscB family.</text>
</comment>
<dbReference type="GO" id="GO:0044571">
    <property type="term" value="P:[2Fe-2S] cluster assembly"/>
    <property type="evidence" value="ECO:0007669"/>
    <property type="project" value="InterPro"/>
</dbReference>
<name>A0A4Q7MQV7_9BURK</name>
<dbReference type="PANTHER" id="PTHR14021">
    <property type="entry name" value="IRON-SULFUR CLUSTER CO-CHAPERONE PROTEIN HSCB"/>
    <property type="match status" value="1"/>
</dbReference>
<dbReference type="Gene3D" id="1.20.1280.20">
    <property type="entry name" value="HscB, C-terminal domain"/>
    <property type="match status" value="1"/>
</dbReference>
<dbReference type="GO" id="GO:1990230">
    <property type="term" value="C:iron-sulfur cluster transfer complex"/>
    <property type="evidence" value="ECO:0007669"/>
    <property type="project" value="TreeGrafter"/>
</dbReference>
<evidence type="ECO:0000256" key="4">
    <source>
        <dbReference type="HAMAP-Rule" id="MF_00682"/>
    </source>
</evidence>
<gene>
    <name evidence="4" type="primary">hscB</name>
    <name evidence="6" type="ORF">EV679_1556</name>
</gene>
<dbReference type="NCBIfam" id="TIGR00714">
    <property type="entry name" value="hscB"/>
    <property type="match status" value="1"/>
</dbReference>
<dbReference type="NCBIfam" id="NF002935">
    <property type="entry name" value="PRK03578.1"/>
    <property type="match status" value="1"/>
</dbReference>
<dbReference type="GO" id="GO:0001671">
    <property type="term" value="F:ATPase activator activity"/>
    <property type="evidence" value="ECO:0007669"/>
    <property type="project" value="InterPro"/>
</dbReference>
<comment type="function">
    <text evidence="3 4">Co-chaperone involved in the maturation of iron-sulfur cluster-containing proteins. Seems to help targeting proteins to be folded toward HscA.</text>
</comment>
<dbReference type="Gene3D" id="1.10.287.110">
    <property type="entry name" value="DnaJ domain"/>
    <property type="match status" value="1"/>
</dbReference>
<protein>
    <recommendedName>
        <fullName evidence="4">Co-chaperone protein HscB homolog</fullName>
    </recommendedName>
</protein>
<feature type="domain" description="J" evidence="5">
    <location>
        <begin position="8"/>
        <end position="80"/>
    </location>
</feature>
<evidence type="ECO:0000256" key="2">
    <source>
        <dbReference type="ARBA" id="ARBA00023186"/>
    </source>
</evidence>
<keyword evidence="2 4" id="KW-0143">Chaperone</keyword>
<organism evidence="6 7">
    <name type="scientific">Kerstersia gyiorum</name>
    <dbReference type="NCBI Taxonomy" id="206506"/>
    <lineage>
        <taxon>Bacteria</taxon>
        <taxon>Pseudomonadati</taxon>
        <taxon>Pseudomonadota</taxon>
        <taxon>Betaproteobacteria</taxon>
        <taxon>Burkholderiales</taxon>
        <taxon>Alcaligenaceae</taxon>
        <taxon>Kerstersia</taxon>
    </lineage>
</organism>
<accession>A0A4Q7MQV7</accession>
<dbReference type="HAMAP" id="MF_00682">
    <property type="entry name" value="HscB"/>
    <property type="match status" value="1"/>
</dbReference>
<evidence type="ECO:0000256" key="3">
    <source>
        <dbReference type="ARBA" id="ARBA00025596"/>
    </source>
</evidence>
<dbReference type="SUPFAM" id="SSF47144">
    <property type="entry name" value="HSC20 (HSCB), C-terminal oligomerisation domain"/>
    <property type="match status" value="1"/>
</dbReference>
<dbReference type="Pfam" id="PF07743">
    <property type="entry name" value="HSCB_C"/>
    <property type="match status" value="1"/>
</dbReference>
<reference evidence="6 7" key="1">
    <citation type="submission" date="2019-02" db="EMBL/GenBank/DDBJ databases">
        <title>Genomic Encyclopedia of Type Strains, Phase IV (KMG-IV): sequencing the most valuable type-strain genomes for metagenomic binning, comparative biology and taxonomic classification.</title>
        <authorList>
            <person name="Goeker M."/>
        </authorList>
    </citation>
    <scope>NUCLEOTIDE SEQUENCE [LARGE SCALE GENOMIC DNA]</scope>
    <source>
        <strain evidence="6 7">DSM 16618</strain>
    </source>
</reference>